<dbReference type="Proteomes" id="UP000183567">
    <property type="component" value="Unassembled WGS sequence"/>
</dbReference>
<evidence type="ECO:0000313" key="1">
    <source>
        <dbReference type="EMBL" id="OJA17847.1"/>
    </source>
</evidence>
<protein>
    <submittedName>
        <fullName evidence="1">Uncharacterized protein</fullName>
    </submittedName>
</protein>
<reference evidence="1 2" key="1">
    <citation type="submission" date="2016-03" db="EMBL/GenBank/DDBJ databases">
        <title>Comparative genomics of the ectomycorrhizal sister species Rhizopogon vinicolor and Rhizopogon vesiculosus (Basidiomycota: Boletales) reveals a divergence of the mating type B locus.</title>
        <authorList>
            <person name="Mujic A.B."/>
            <person name="Kuo A."/>
            <person name="Tritt A."/>
            <person name="Lipzen A."/>
            <person name="Chen C."/>
            <person name="Johnson J."/>
            <person name="Sharma A."/>
            <person name="Barry K."/>
            <person name="Grigoriev I.V."/>
            <person name="Spatafora J.W."/>
        </authorList>
    </citation>
    <scope>NUCLEOTIDE SEQUENCE [LARGE SCALE GENOMIC DNA]</scope>
    <source>
        <strain evidence="1 2">AM-OR11-056</strain>
    </source>
</reference>
<accession>A0A1J8QB12</accession>
<dbReference type="AlphaFoldDB" id="A0A1J8QB12"/>
<organism evidence="1 2">
    <name type="scientific">Rhizopogon vesiculosus</name>
    <dbReference type="NCBI Taxonomy" id="180088"/>
    <lineage>
        <taxon>Eukaryota</taxon>
        <taxon>Fungi</taxon>
        <taxon>Dikarya</taxon>
        <taxon>Basidiomycota</taxon>
        <taxon>Agaricomycotina</taxon>
        <taxon>Agaricomycetes</taxon>
        <taxon>Agaricomycetidae</taxon>
        <taxon>Boletales</taxon>
        <taxon>Suillineae</taxon>
        <taxon>Rhizopogonaceae</taxon>
        <taxon>Rhizopogon</taxon>
    </lineage>
</organism>
<proteinExistence type="predicted"/>
<name>A0A1J8QB12_9AGAM</name>
<keyword evidence="2" id="KW-1185">Reference proteome</keyword>
<sequence>MVILSLHSSSTYQYNFAFFVTSESLEQIFSV</sequence>
<gene>
    <name evidence="1" type="ORF">AZE42_14034</name>
</gene>
<dbReference type="EMBL" id="LVVM01001800">
    <property type="protein sequence ID" value="OJA17847.1"/>
    <property type="molecule type" value="Genomic_DNA"/>
</dbReference>
<evidence type="ECO:0000313" key="2">
    <source>
        <dbReference type="Proteomes" id="UP000183567"/>
    </source>
</evidence>
<comment type="caution">
    <text evidence="1">The sequence shown here is derived from an EMBL/GenBank/DDBJ whole genome shotgun (WGS) entry which is preliminary data.</text>
</comment>